<evidence type="ECO:0000313" key="4">
    <source>
        <dbReference type="EMBL" id="PAA63555.1"/>
    </source>
</evidence>
<dbReference type="EMBL" id="NIVC01001833">
    <property type="protein sequence ID" value="PAA63555.1"/>
    <property type="molecule type" value="Genomic_DNA"/>
</dbReference>
<keyword evidence="5" id="KW-1185">Reference proteome</keyword>
<gene>
    <name evidence="4" type="ORF">BOX15_Mlig016604g1</name>
</gene>
<proteinExistence type="predicted"/>
<comment type="caution">
    <text evidence="4">The sequence shown here is derived from an EMBL/GenBank/DDBJ whole genome shotgun (WGS) entry which is preliminary data.</text>
</comment>
<reference evidence="4 5" key="1">
    <citation type="submission" date="2017-06" db="EMBL/GenBank/DDBJ databases">
        <title>A platform for efficient transgenesis in Macrostomum lignano, a flatworm model organism for stem cell research.</title>
        <authorList>
            <person name="Berezikov E."/>
        </authorList>
    </citation>
    <scope>NUCLEOTIDE SEQUENCE [LARGE SCALE GENOMIC DNA]</scope>
    <source>
        <strain evidence="4">DV1</strain>
        <tissue evidence="4">Whole organism</tissue>
    </source>
</reference>
<dbReference type="InterPro" id="IPR013087">
    <property type="entry name" value="Znf_C2H2_type"/>
</dbReference>
<keyword evidence="1" id="KW-0479">Metal-binding</keyword>
<feature type="domain" description="C2H2-type" evidence="3">
    <location>
        <begin position="69"/>
        <end position="94"/>
    </location>
</feature>
<dbReference type="PANTHER" id="PTHR21354">
    <property type="entry name" value="ZINC FINGER PROTEIN 511"/>
    <property type="match status" value="1"/>
</dbReference>
<accession>A0A267EPT3</accession>
<dbReference type="OrthoDB" id="18440at2759"/>
<dbReference type="GO" id="GO:0008270">
    <property type="term" value="F:zinc ion binding"/>
    <property type="evidence" value="ECO:0007669"/>
    <property type="project" value="UniProtKB-KW"/>
</dbReference>
<sequence>LKTIFIMIDFSNADALNLDAALDATVEDIDDIFNNSLFDNSTCHNGNCNGVAFRCFEESELHYSLCHRHACEACHQAFPNHRLLDCHIQAAHSGPLCKLFSCVLPVCDEKFSNPSLAKEHAIREHKFPSNYRFFPPTKELPNRPLDVRKRPTLLFPSKTSRHQQSTDTKCTLTDTAATATGSEPMETE</sequence>
<evidence type="ECO:0000259" key="3">
    <source>
        <dbReference type="PROSITE" id="PS50157"/>
    </source>
</evidence>
<protein>
    <recommendedName>
        <fullName evidence="3">C2H2-type domain-containing protein</fullName>
    </recommendedName>
</protein>
<name>A0A267EPT3_9PLAT</name>
<dbReference type="AlphaFoldDB" id="A0A267EPT3"/>
<keyword evidence="1" id="KW-0863">Zinc-finger</keyword>
<dbReference type="PANTHER" id="PTHR21354:SF0">
    <property type="entry name" value="ZINC FINGER PROTEIN 511"/>
    <property type="match status" value="1"/>
</dbReference>
<keyword evidence="1" id="KW-0862">Zinc</keyword>
<organism evidence="4 5">
    <name type="scientific">Macrostomum lignano</name>
    <dbReference type="NCBI Taxonomy" id="282301"/>
    <lineage>
        <taxon>Eukaryota</taxon>
        <taxon>Metazoa</taxon>
        <taxon>Spiralia</taxon>
        <taxon>Lophotrochozoa</taxon>
        <taxon>Platyhelminthes</taxon>
        <taxon>Rhabditophora</taxon>
        <taxon>Macrostomorpha</taxon>
        <taxon>Macrostomida</taxon>
        <taxon>Macrostomidae</taxon>
        <taxon>Macrostomum</taxon>
    </lineage>
</organism>
<evidence type="ECO:0000313" key="5">
    <source>
        <dbReference type="Proteomes" id="UP000215902"/>
    </source>
</evidence>
<dbReference type="InterPro" id="IPR039258">
    <property type="entry name" value="ZNF511"/>
</dbReference>
<dbReference type="PROSITE" id="PS50157">
    <property type="entry name" value="ZINC_FINGER_C2H2_2"/>
    <property type="match status" value="1"/>
</dbReference>
<feature type="compositionally biased region" description="Polar residues" evidence="2">
    <location>
        <begin position="162"/>
        <end position="181"/>
    </location>
</feature>
<feature type="region of interest" description="Disordered" evidence="2">
    <location>
        <begin position="154"/>
        <end position="188"/>
    </location>
</feature>
<feature type="non-terminal residue" evidence="4">
    <location>
        <position position="1"/>
    </location>
</feature>
<dbReference type="STRING" id="282301.A0A267EPT3"/>
<evidence type="ECO:0000256" key="2">
    <source>
        <dbReference type="SAM" id="MobiDB-lite"/>
    </source>
</evidence>
<evidence type="ECO:0000256" key="1">
    <source>
        <dbReference type="PROSITE-ProRule" id="PRU00042"/>
    </source>
</evidence>
<dbReference type="PROSITE" id="PS00028">
    <property type="entry name" value="ZINC_FINGER_C2H2_1"/>
    <property type="match status" value="2"/>
</dbReference>
<dbReference type="Proteomes" id="UP000215902">
    <property type="component" value="Unassembled WGS sequence"/>
</dbReference>